<dbReference type="EMBL" id="AP008214">
    <property type="protein sequence ID" value="BAH94243.1"/>
    <property type="molecule type" value="Genomic_DNA"/>
</dbReference>
<feature type="region of interest" description="Disordered" evidence="1">
    <location>
        <begin position="1"/>
        <end position="123"/>
    </location>
</feature>
<feature type="compositionally biased region" description="Basic and acidic residues" evidence="1">
    <location>
        <begin position="72"/>
        <end position="82"/>
    </location>
</feature>
<sequence length="123" mass="13823">WPEQVLAAAVPAIPLSPSASHHPLRMHGAREHHAPPASPPSSRRKTGTPPPLPLCSTEGENEETGRRRRKEKEREEDKRLTGLEDSSDTLDNISQSQDIEQDLGQEEDPYDYYYDDPDSLENP</sequence>
<dbReference type="AlphaFoldDB" id="C7J6B8"/>
<reference evidence="3" key="2">
    <citation type="journal article" date="2008" name="Nucleic Acids Res.">
        <title>The rice annotation project database (RAP-DB): 2008 update.</title>
        <authorList>
            <consortium name="The rice annotation project (RAP)"/>
        </authorList>
    </citation>
    <scope>GENOME REANNOTATION</scope>
    <source>
        <strain evidence="3">cv. Nipponbare</strain>
    </source>
</reference>
<feature type="non-terminal residue" evidence="2">
    <location>
        <position position="1"/>
    </location>
</feature>
<evidence type="ECO:0000313" key="2">
    <source>
        <dbReference type="EMBL" id="BAH94243.1"/>
    </source>
</evidence>
<reference evidence="2 3" key="1">
    <citation type="journal article" date="2005" name="Nature">
        <title>The map-based sequence of the rice genome.</title>
        <authorList>
            <consortium name="International rice genome sequencing project (IRGSP)"/>
            <person name="Matsumoto T."/>
            <person name="Wu J."/>
            <person name="Kanamori H."/>
            <person name="Katayose Y."/>
            <person name="Fujisawa M."/>
            <person name="Namiki N."/>
            <person name="Mizuno H."/>
            <person name="Yamamoto K."/>
            <person name="Antonio B.A."/>
            <person name="Baba T."/>
            <person name="Sakata K."/>
            <person name="Nagamura Y."/>
            <person name="Aoki H."/>
            <person name="Arikawa K."/>
            <person name="Arita K."/>
            <person name="Bito T."/>
            <person name="Chiden Y."/>
            <person name="Fujitsuka N."/>
            <person name="Fukunaka R."/>
            <person name="Hamada M."/>
            <person name="Harada C."/>
            <person name="Hayashi A."/>
            <person name="Hijishita S."/>
            <person name="Honda M."/>
            <person name="Hosokawa S."/>
            <person name="Ichikawa Y."/>
            <person name="Idonuma A."/>
            <person name="Iijima M."/>
            <person name="Ikeda M."/>
            <person name="Ikeno M."/>
            <person name="Ito K."/>
            <person name="Ito S."/>
            <person name="Ito T."/>
            <person name="Ito Y."/>
            <person name="Ito Y."/>
            <person name="Iwabuchi A."/>
            <person name="Kamiya K."/>
            <person name="Karasawa W."/>
            <person name="Kurita K."/>
            <person name="Katagiri S."/>
            <person name="Kikuta A."/>
            <person name="Kobayashi H."/>
            <person name="Kobayashi N."/>
            <person name="Machita K."/>
            <person name="Maehara T."/>
            <person name="Masukawa M."/>
            <person name="Mizubayashi T."/>
            <person name="Mukai Y."/>
            <person name="Nagasaki H."/>
            <person name="Nagata Y."/>
            <person name="Naito S."/>
            <person name="Nakashima M."/>
            <person name="Nakama Y."/>
            <person name="Nakamichi Y."/>
            <person name="Nakamura M."/>
            <person name="Meguro A."/>
            <person name="Negishi M."/>
            <person name="Ohta I."/>
            <person name="Ohta T."/>
            <person name="Okamoto M."/>
            <person name="Ono N."/>
            <person name="Saji S."/>
            <person name="Sakaguchi M."/>
            <person name="Sakai K."/>
            <person name="Shibata M."/>
            <person name="Shimokawa T."/>
            <person name="Song J."/>
            <person name="Takazaki Y."/>
            <person name="Terasawa K."/>
            <person name="Tsugane M."/>
            <person name="Tsuji K."/>
            <person name="Ueda S."/>
            <person name="Waki K."/>
            <person name="Yamagata H."/>
            <person name="Yamamoto M."/>
            <person name="Yamamoto S."/>
            <person name="Yamane H."/>
            <person name="Yoshiki S."/>
            <person name="Yoshihara R."/>
            <person name="Yukawa K."/>
            <person name="Zhong H."/>
            <person name="Yano M."/>
            <person name="Yuan Q."/>
            <person name="Ouyang S."/>
            <person name="Liu J."/>
            <person name="Jones K.M."/>
            <person name="Gansberger K."/>
            <person name="Moffat K."/>
            <person name="Hill J."/>
            <person name="Bera J."/>
            <person name="Fadrosh D."/>
            <person name="Jin S."/>
            <person name="Johri S."/>
            <person name="Kim M."/>
            <person name="Overton L."/>
            <person name="Reardon M."/>
            <person name="Tsitrin T."/>
            <person name="Vuong H."/>
            <person name="Weaver B."/>
            <person name="Ciecko A."/>
            <person name="Tallon L."/>
            <person name="Jackson J."/>
            <person name="Pai G."/>
            <person name="Aken S.V."/>
            <person name="Utterback T."/>
            <person name="Reidmuller S."/>
            <person name="Feldblyum T."/>
            <person name="Hsiao J."/>
            <person name="Zismann V."/>
            <person name="Iobst S."/>
            <person name="de Vazeille A.R."/>
            <person name="Buell C.R."/>
            <person name="Ying K."/>
            <person name="Li Y."/>
            <person name="Lu T."/>
            <person name="Huang Y."/>
            <person name="Zhao Q."/>
            <person name="Feng Q."/>
            <person name="Zhang L."/>
            <person name="Zhu J."/>
            <person name="Weng Q."/>
            <person name="Mu J."/>
            <person name="Lu Y."/>
            <person name="Fan D."/>
            <person name="Liu Y."/>
            <person name="Guan J."/>
            <person name="Zhang Y."/>
            <person name="Yu S."/>
            <person name="Liu X."/>
            <person name="Zhang Y."/>
            <person name="Hong G."/>
            <person name="Han B."/>
            <person name="Choisne N."/>
            <person name="Demange N."/>
            <person name="Orjeda G."/>
            <person name="Samain S."/>
            <person name="Cattolico L."/>
            <person name="Pelletier E."/>
            <person name="Couloux A."/>
            <person name="Segurens B."/>
            <person name="Wincker P."/>
            <person name="D'Hont A."/>
            <person name="Scarpelli C."/>
            <person name="Weissenbach J."/>
            <person name="Salanoubat M."/>
            <person name="Quetier F."/>
            <person name="Yu Y."/>
            <person name="Kim H.R."/>
            <person name="Rambo T."/>
            <person name="Currie J."/>
            <person name="Collura K."/>
            <person name="Luo M."/>
            <person name="Yang T."/>
            <person name="Ammiraju J.S.S."/>
            <person name="Engler F."/>
            <person name="Soderlund C."/>
            <person name="Wing R.A."/>
            <person name="Palmer L.E."/>
            <person name="de la Bastide M."/>
            <person name="Spiegel L."/>
            <person name="Nascimento L."/>
            <person name="Zutavern T."/>
            <person name="O'Shaughnessy A."/>
            <person name="Dike S."/>
            <person name="Dedhia N."/>
            <person name="Preston R."/>
            <person name="Balija V."/>
            <person name="McCombie W.R."/>
            <person name="Chow T."/>
            <person name="Chen H."/>
            <person name="Chung M."/>
            <person name="Chen C."/>
            <person name="Shaw J."/>
            <person name="Wu H."/>
            <person name="Hsiao K."/>
            <person name="Chao Y."/>
            <person name="Chu M."/>
            <person name="Cheng C."/>
            <person name="Hour A."/>
            <person name="Lee P."/>
            <person name="Lin S."/>
            <person name="Lin Y."/>
            <person name="Liou J."/>
            <person name="Liu S."/>
            <person name="Hsing Y."/>
            <person name="Raghuvanshi S."/>
            <person name="Mohanty A."/>
            <person name="Bharti A.K."/>
            <person name="Gaur A."/>
            <person name="Gupta V."/>
            <person name="Kumar D."/>
            <person name="Ravi V."/>
            <person name="Vij S."/>
            <person name="Kapur A."/>
            <person name="Khurana P."/>
            <person name="Khurana P."/>
            <person name="Khurana J.P."/>
            <person name="Tyagi A.K."/>
            <person name="Gaikwad K."/>
            <person name="Singh A."/>
            <person name="Dalal V."/>
            <person name="Srivastava S."/>
            <person name="Dixit A."/>
            <person name="Pal A.K."/>
            <person name="Ghazi I.A."/>
            <person name="Yadav M."/>
            <person name="Pandit A."/>
            <person name="Bhargava A."/>
            <person name="Sureshbabu K."/>
            <person name="Batra K."/>
            <person name="Sharma T.R."/>
            <person name="Mohapatra T."/>
            <person name="Singh N.K."/>
            <person name="Messing J."/>
            <person name="Nelson A.B."/>
            <person name="Fuks G."/>
            <person name="Kavchok S."/>
            <person name="Keizer G."/>
            <person name="Linton E."/>
            <person name="Llaca V."/>
            <person name="Song R."/>
            <person name="Tanyolac B."/>
            <person name="Young S."/>
            <person name="Ho-Il K."/>
            <person name="Hahn J.H."/>
            <person name="Sangsakoo G."/>
            <person name="Vanavichit A."/>
            <person name="de Mattos Luiz.A.T."/>
            <person name="Zimmer P.D."/>
            <person name="Malone G."/>
            <person name="Dellagostin O."/>
            <person name="de Oliveira A.C."/>
            <person name="Bevan M."/>
            <person name="Bancroft I."/>
            <person name="Minx P."/>
            <person name="Cordum H."/>
            <person name="Wilson R."/>
            <person name="Cheng Z."/>
            <person name="Jin W."/>
            <person name="Jiang J."/>
            <person name="Leong S.A."/>
            <person name="Iwama H."/>
            <person name="Gojobori T."/>
            <person name="Itoh T."/>
            <person name="Niimura Y."/>
            <person name="Fujii Y."/>
            <person name="Habara T."/>
            <person name="Sakai H."/>
            <person name="Sato Y."/>
            <person name="Wilson G."/>
            <person name="Kumar K."/>
            <person name="McCouch S."/>
            <person name="Juretic N."/>
            <person name="Hoen D."/>
            <person name="Wright S."/>
            <person name="Bruskiewich R."/>
            <person name="Bureau T."/>
            <person name="Miyao A."/>
            <person name="Hirochika H."/>
            <person name="Nishikawa T."/>
            <person name="Kadowaki K."/>
            <person name="Sugiura M."/>
            <person name="Burr B."/>
            <person name="Sasaki T."/>
        </authorList>
    </citation>
    <scope>NUCLEOTIDE SEQUENCE [LARGE SCALE GENOMIC DNA]</scope>
    <source>
        <strain evidence="3">cv. Nipponbare</strain>
    </source>
</reference>
<organism evidence="2 3">
    <name type="scientific">Oryza sativa subsp. japonica</name>
    <name type="common">Rice</name>
    <dbReference type="NCBI Taxonomy" id="39947"/>
    <lineage>
        <taxon>Eukaryota</taxon>
        <taxon>Viridiplantae</taxon>
        <taxon>Streptophyta</taxon>
        <taxon>Embryophyta</taxon>
        <taxon>Tracheophyta</taxon>
        <taxon>Spermatophyta</taxon>
        <taxon>Magnoliopsida</taxon>
        <taxon>Liliopsida</taxon>
        <taxon>Poales</taxon>
        <taxon>Poaceae</taxon>
        <taxon>BOP clade</taxon>
        <taxon>Oryzoideae</taxon>
        <taxon>Oryzeae</taxon>
        <taxon>Oryzinae</taxon>
        <taxon>Oryza</taxon>
        <taxon>Oryza sativa</taxon>
    </lineage>
</organism>
<feature type="compositionally biased region" description="Acidic residues" evidence="1">
    <location>
        <begin position="99"/>
        <end position="123"/>
    </location>
</feature>
<dbReference type="Proteomes" id="UP000000763">
    <property type="component" value="Chromosome 8"/>
</dbReference>
<proteinExistence type="predicted"/>
<evidence type="ECO:0000313" key="3">
    <source>
        <dbReference type="Proteomes" id="UP000000763"/>
    </source>
</evidence>
<name>C7J6B8_ORYSJ</name>
<accession>C7J6B8</accession>
<protein>
    <submittedName>
        <fullName evidence="2">Os08g0314933 protein</fullName>
    </submittedName>
</protein>
<evidence type="ECO:0000256" key="1">
    <source>
        <dbReference type="SAM" id="MobiDB-lite"/>
    </source>
</evidence>
<gene>
    <name evidence="2" type="ordered locus">Os08g0314933</name>
</gene>
<feature type="compositionally biased region" description="Polar residues" evidence="1">
    <location>
        <begin position="89"/>
        <end position="98"/>
    </location>
</feature>
<dbReference type="KEGG" id="dosa:Os08g0314933"/>